<proteinExistence type="predicted"/>
<evidence type="ECO:0000313" key="4">
    <source>
        <dbReference type="Proteomes" id="UP001148834"/>
    </source>
</evidence>
<dbReference type="Proteomes" id="UP001148834">
    <property type="component" value="Unassembled WGS sequence"/>
</dbReference>
<dbReference type="AlphaFoldDB" id="A0AA42EHZ7"/>
<dbReference type="EMBL" id="JAODIR010000042">
    <property type="protein sequence ID" value="MDD2168537.1"/>
    <property type="molecule type" value="Genomic_DNA"/>
</dbReference>
<dbReference type="RefSeq" id="WP_160442220.1">
    <property type="nucleotide sequence ID" value="NZ_JARUQU010000013.1"/>
</dbReference>
<keyword evidence="1" id="KW-0175">Coiled coil</keyword>
<organism evidence="3 4">
    <name type="scientific">Glaesserella parasuis</name>
    <name type="common">Haemophilus parasuis</name>
    <dbReference type="NCBI Taxonomy" id="738"/>
    <lineage>
        <taxon>Bacteria</taxon>
        <taxon>Pseudomonadati</taxon>
        <taxon>Pseudomonadota</taxon>
        <taxon>Gammaproteobacteria</taxon>
        <taxon>Pasteurellales</taxon>
        <taxon>Pasteurellaceae</taxon>
        <taxon>Glaesserella</taxon>
    </lineage>
</organism>
<sequence length="369" mass="42733">MQTWEEWKRVHHLKIQHIAGFEEKFVDTVLSNISLISPEDVIPQYHFIDHKNGNRYIDFVIVISRGSSKTLLPIELDGKTKFDTYESFNDTLERQNDLISQFGFLLRYSNKKMLEQPQAIISEITQFIQNTLDQKDTAEIKRRNFEQYKQSVEFRLSNLTKQLEKLDQIDQLFSGQQQILEKSILSKVEGQLEQLHKQLNELHQKQSINSSVGVKSLLFICGICIFILIGIWGLQIIKSEPVNTKNSEIQVEPLIGEPKEINTKQENNSSIISPQQAKQYVGLEKVICGNVVEITPFSKGVYLNLEEPYPNQALSIVIWDSDIPKFDGAYLKSTLQQRYCVMGKIERYKDQLQIVLSNPTKFYLESKSR</sequence>
<accession>A0AA42EHZ7</accession>
<keyword evidence="2" id="KW-1133">Transmembrane helix</keyword>
<gene>
    <name evidence="3" type="ORF">N5925_08010</name>
</gene>
<name>A0AA42EHZ7_GLAPU</name>
<protein>
    <submittedName>
        <fullName evidence="3">Uncharacterized protein</fullName>
    </submittedName>
</protein>
<reference evidence="3" key="1">
    <citation type="submission" date="2022-09" db="EMBL/GenBank/DDBJ databases">
        <title>Molecular characterization of Glaesserella parasuis strains circulating in commercial swine farms using whole-genome sequencing.</title>
        <authorList>
            <person name="Mugabi R."/>
            <person name="Clavijo M."/>
            <person name="Li G."/>
        </authorList>
    </citation>
    <scope>NUCLEOTIDE SEQUENCE</scope>
    <source>
        <strain evidence="3">0435-53</strain>
    </source>
</reference>
<comment type="caution">
    <text evidence="3">The sequence shown here is derived from an EMBL/GenBank/DDBJ whole genome shotgun (WGS) entry which is preliminary data.</text>
</comment>
<keyword evidence="2" id="KW-0472">Membrane</keyword>
<evidence type="ECO:0000313" key="3">
    <source>
        <dbReference type="EMBL" id="MDD2168537.1"/>
    </source>
</evidence>
<feature type="coiled-coil region" evidence="1">
    <location>
        <begin position="149"/>
        <end position="205"/>
    </location>
</feature>
<feature type="transmembrane region" description="Helical" evidence="2">
    <location>
        <begin position="217"/>
        <end position="237"/>
    </location>
</feature>
<evidence type="ECO:0000256" key="2">
    <source>
        <dbReference type="SAM" id="Phobius"/>
    </source>
</evidence>
<evidence type="ECO:0000256" key="1">
    <source>
        <dbReference type="SAM" id="Coils"/>
    </source>
</evidence>
<keyword evidence="2" id="KW-0812">Transmembrane</keyword>